<keyword evidence="5" id="KW-0676">Redox-active center</keyword>
<evidence type="ECO:0000256" key="4">
    <source>
        <dbReference type="ARBA" id="ARBA00023157"/>
    </source>
</evidence>
<keyword evidence="3" id="KW-0560">Oxidoreductase</keyword>
<gene>
    <name evidence="8" type="ORF">KC717_05655</name>
</gene>
<dbReference type="SUPFAM" id="SSF52833">
    <property type="entry name" value="Thioredoxin-like"/>
    <property type="match status" value="1"/>
</dbReference>
<name>A0A955L9Q3_9BACT</name>
<keyword evidence="6" id="KW-0812">Transmembrane</keyword>
<organism evidence="8 9">
    <name type="scientific">Candidatus Dojkabacteria bacterium</name>
    <dbReference type="NCBI Taxonomy" id="2099670"/>
    <lineage>
        <taxon>Bacteria</taxon>
        <taxon>Candidatus Dojkabacteria</taxon>
    </lineage>
</organism>
<keyword evidence="6" id="KW-0472">Membrane</keyword>
<evidence type="ECO:0000256" key="6">
    <source>
        <dbReference type="SAM" id="Phobius"/>
    </source>
</evidence>
<dbReference type="Gene3D" id="1.10.40.80">
    <property type="match status" value="1"/>
</dbReference>
<dbReference type="EMBL" id="JAGQLH010000079">
    <property type="protein sequence ID" value="MCA9386106.1"/>
    <property type="molecule type" value="Genomic_DNA"/>
</dbReference>
<dbReference type="PANTHER" id="PTHR13887">
    <property type="entry name" value="GLUTATHIONE S-TRANSFERASE KAPPA"/>
    <property type="match status" value="1"/>
</dbReference>
<evidence type="ECO:0000313" key="8">
    <source>
        <dbReference type="EMBL" id="MCA9386106.1"/>
    </source>
</evidence>
<proteinExistence type="inferred from homology"/>
<feature type="domain" description="Thioredoxin" evidence="7">
    <location>
        <begin position="67"/>
        <end position="273"/>
    </location>
</feature>
<feature type="transmembrane region" description="Helical" evidence="6">
    <location>
        <begin position="21"/>
        <end position="43"/>
    </location>
</feature>
<dbReference type="InterPro" id="IPR013766">
    <property type="entry name" value="Thioredoxin_domain"/>
</dbReference>
<evidence type="ECO:0000256" key="3">
    <source>
        <dbReference type="ARBA" id="ARBA00023002"/>
    </source>
</evidence>
<evidence type="ECO:0000313" key="9">
    <source>
        <dbReference type="Proteomes" id="UP000754563"/>
    </source>
</evidence>
<evidence type="ECO:0000256" key="2">
    <source>
        <dbReference type="ARBA" id="ARBA00022729"/>
    </source>
</evidence>
<evidence type="ECO:0000256" key="1">
    <source>
        <dbReference type="ARBA" id="ARBA00005791"/>
    </source>
</evidence>
<dbReference type="PROSITE" id="PS51352">
    <property type="entry name" value="THIOREDOXIN_2"/>
    <property type="match status" value="1"/>
</dbReference>
<dbReference type="PANTHER" id="PTHR13887:SF14">
    <property type="entry name" value="DISULFIDE BOND FORMATION PROTEIN D"/>
    <property type="match status" value="1"/>
</dbReference>
<keyword evidence="4" id="KW-1015">Disulfide bond</keyword>
<protein>
    <submittedName>
        <fullName evidence="8">DsbA family protein</fullName>
    </submittedName>
</protein>
<dbReference type="Pfam" id="PF13462">
    <property type="entry name" value="Thioredoxin_4"/>
    <property type="match status" value="1"/>
</dbReference>
<sequence>MKKETQEKPSDSSSDVITLDVAPFIMPISIVVSAFILSIALFMSVGRIGLSTSSDAADTGGNNAPIAEAPNNIPPAAPPANQDAKVNIDDDPILGDKSKVKVALVEFSDYECPFCKKFHTETFDQIKADYIDTGKIAYVFRDFPLSFHDPLATKQAMAAECVQDLAGDNKYYEYSDLIFTNTSSNGQGMDESKLYDLAQDIGVDRGQFTECLDSEKFKEEVQKDMADGSAAGISGTPGFVLGIIDEKGNVDGIKISGALPYSSFKTEIDKMLGE</sequence>
<comment type="similarity">
    <text evidence="1">Belongs to the thioredoxin family. DsbA subfamily.</text>
</comment>
<accession>A0A955L9Q3</accession>
<dbReference type="InterPro" id="IPR012336">
    <property type="entry name" value="Thioredoxin-like_fold"/>
</dbReference>
<keyword evidence="2" id="KW-0732">Signal</keyword>
<dbReference type="Proteomes" id="UP000754563">
    <property type="component" value="Unassembled WGS sequence"/>
</dbReference>
<comment type="caution">
    <text evidence="8">The sequence shown here is derived from an EMBL/GenBank/DDBJ whole genome shotgun (WGS) entry which is preliminary data.</text>
</comment>
<dbReference type="Gene3D" id="3.40.30.10">
    <property type="entry name" value="Glutaredoxin"/>
    <property type="match status" value="1"/>
</dbReference>
<dbReference type="AlphaFoldDB" id="A0A955L9Q3"/>
<evidence type="ECO:0000259" key="7">
    <source>
        <dbReference type="PROSITE" id="PS51352"/>
    </source>
</evidence>
<reference evidence="8" key="1">
    <citation type="submission" date="2020-04" db="EMBL/GenBank/DDBJ databases">
        <authorList>
            <person name="Zhang T."/>
        </authorList>
    </citation>
    <scope>NUCLEOTIDE SEQUENCE</scope>
    <source>
        <strain evidence="8">HKST-UBA11</strain>
    </source>
</reference>
<keyword evidence="6" id="KW-1133">Transmembrane helix</keyword>
<dbReference type="GO" id="GO:0016491">
    <property type="term" value="F:oxidoreductase activity"/>
    <property type="evidence" value="ECO:0007669"/>
    <property type="project" value="UniProtKB-KW"/>
</dbReference>
<dbReference type="InterPro" id="IPR036249">
    <property type="entry name" value="Thioredoxin-like_sf"/>
</dbReference>
<reference evidence="8" key="2">
    <citation type="journal article" date="2021" name="Microbiome">
        <title>Successional dynamics and alternative stable states in a saline activated sludge microbial community over 9 years.</title>
        <authorList>
            <person name="Wang Y."/>
            <person name="Ye J."/>
            <person name="Ju F."/>
            <person name="Liu L."/>
            <person name="Boyd J.A."/>
            <person name="Deng Y."/>
            <person name="Parks D.H."/>
            <person name="Jiang X."/>
            <person name="Yin X."/>
            <person name="Woodcroft B.J."/>
            <person name="Tyson G.W."/>
            <person name="Hugenholtz P."/>
            <person name="Polz M.F."/>
            <person name="Zhang T."/>
        </authorList>
    </citation>
    <scope>NUCLEOTIDE SEQUENCE</scope>
    <source>
        <strain evidence="8">HKST-UBA11</strain>
    </source>
</reference>
<evidence type="ECO:0000256" key="5">
    <source>
        <dbReference type="ARBA" id="ARBA00023284"/>
    </source>
</evidence>